<proteinExistence type="predicted"/>
<name>A0A0C9YZY6_9AGAM</name>
<accession>A0A0C9YZY6</accession>
<dbReference type="AlphaFoldDB" id="A0A0C9YZY6"/>
<evidence type="ECO:0000313" key="2">
    <source>
        <dbReference type="Proteomes" id="UP000054018"/>
    </source>
</evidence>
<dbReference type="GO" id="GO:0004497">
    <property type="term" value="F:monooxygenase activity"/>
    <property type="evidence" value="ECO:0007669"/>
    <property type="project" value="InterPro"/>
</dbReference>
<sequence length="379" mass="43106">MTPPIKFFRAIIRCSKKMIKAGRGKTIDAVREVLDPPDVDMHALLQMRARANRSLDQVLGITSTFASEDERTHEEDIGRVERLLSVVNLETTGWRRLVKVADRSVFHFLPTSSCEFATFIRCVTFHTWVVGVLNPDDPHNRELQHVDLTVEQITNAIFEFSEHGQTNVSPTQIHNILGQWVTGREDDPDYRAINLVFPLYDKLWRLVAATVICAQRYPVSRNPLLDFCENPTRRQFAISMGGSGDPSAADVVNEVLRLYPPIEQISRPYGLPRWQAMLKCHVQTADIKAVQEYDEGGSRMPEPREFMPERWQNEIKPAMFAFGEGKLRCPAHGWVPAAAALIAAKVMDGIDGVRLRMERPSGGGDTRYNWEGWTVRRVR</sequence>
<reference evidence="2" key="2">
    <citation type="submission" date="2015-01" db="EMBL/GenBank/DDBJ databases">
        <title>Evolutionary Origins and Diversification of the Mycorrhizal Mutualists.</title>
        <authorList>
            <consortium name="DOE Joint Genome Institute"/>
            <consortium name="Mycorrhizal Genomics Consortium"/>
            <person name="Kohler A."/>
            <person name="Kuo A."/>
            <person name="Nagy L.G."/>
            <person name="Floudas D."/>
            <person name="Copeland A."/>
            <person name="Barry K.W."/>
            <person name="Cichocki N."/>
            <person name="Veneault-Fourrey C."/>
            <person name="LaButti K."/>
            <person name="Lindquist E.A."/>
            <person name="Lipzen A."/>
            <person name="Lundell T."/>
            <person name="Morin E."/>
            <person name="Murat C."/>
            <person name="Riley R."/>
            <person name="Ohm R."/>
            <person name="Sun H."/>
            <person name="Tunlid A."/>
            <person name="Henrissat B."/>
            <person name="Grigoriev I.V."/>
            <person name="Hibbett D.S."/>
            <person name="Martin F."/>
        </authorList>
    </citation>
    <scope>NUCLEOTIDE SEQUENCE [LARGE SCALE GENOMIC DNA]</scope>
    <source>
        <strain evidence="2">441</strain>
    </source>
</reference>
<dbReference type="InterPro" id="IPR036396">
    <property type="entry name" value="Cyt_P450_sf"/>
</dbReference>
<dbReference type="EMBL" id="KN833782">
    <property type="protein sequence ID" value="KIK19524.1"/>
    <property type="molecule type" value="Genomic_DNA"/>
</dbReference>
<keyword evidence="2" id="KW-1185">Reference proteome</keyword>
<reference evidence="1 2" key="1">
    <citation type="submission" date="2014-04" db="EMBL/GenBank/DDBJ databases">
        <authorList>
            <consortium name="DOE Joint Genome Institute"/>
            <person name="Kuo A."/>
            <person name="Kohler A."/>
            <person name="Costa M.D."/>
            <person name="Nagy L.G."/>
            <person name="Floudas D."/>
            <person name="Copeland A."/>
            <person name="Barry K.W."/>
            <person name="Cichocki N."/>
            <person name="Veneault-Fourrey C."/>
            <person name="LaButti K."/>
            <person name="Lindquist E.A."/>
            <person name="Lipzen A."/>
            <person name="Lundell T."/>
            <person name="Morin E."/>
            <person name="Murat C."/>
            <person name="Sun H."/>
            <person name="Tunlid A."/>
            <person name="Henrissat B."/>
            <person name="Grigoriev I.V."/>
            <person name="Hibbett D.S."/>
            <person name="Martin F."/>
            <person name="Nordberg H.P."/>
            <person name="Cantor M.N."/>
            <person name="Hua S.X."/>
        </authorList>
    </citation>
    <scope>NUCLEOTIDE SEQUENCE [LARGE SCALE GENOMIC DNA]</scope>
    <source>
        <strain evidence="1 2">441</strain>
    </source>
</reference>
<dbReference type="GO" id="GO:0016705">
    <property type="term" value="F:oxidoreductase activity, acting on paired donors, with incorporation or reduction of molecular oxygen"/>
    <property type="evidence" value="ECO:0007669"/>
    <property type="project" value="InterPro"/>
</dbReference>
<dbReference type="OrthoDB" id="10029320at2759"/>
<protein>
    <submittedName>
        <fullName evidence="1">Unplaced genomic scaffold scaffold_98, whole genome shotgun sequence</fullName>
    </submittedName>
</protein>
<dbReference type="HOGENOM" id="CLU_044612_1_0_1"/>
<dbReference type="SUPFAM" id="SSF48264">
    <property type="entry name" value="Cytochrome P450"/>
    <property type="match status" value="1"/>
</dbReference>
<evidence type="ECO:0000313" key="1">
    <source>
        <dbReference type="EMBL" id="KIK19524.1"/>
    </source>
</evidence>
<dbReference type="GO" id="GO:0005506">
    <property type="term" value="F:iron ion binding"/>
    <property type="evidence" value="ECO:0007669"/>
    <property type="project" value="InterPro"/>
</dbReference>
<gene>
    <name evidence="1" type="ORF">PISMIDRAFT_682985</name>
</gene>
<dbReference type="Proteomes" id="UP000054018">
    <property type="component" value="Unassembled WGS sequence"/>
</dbReference>
<dbReference type="STRING" id="765257.A0A0C9YZY6"/>
<organism evidence="1 2">
    <name type="scientific">Pisolithus microcarpus 441</name>
    <dbReference type="NCBI Taxonomy" id="765257"/>
    <lineage>
        <taxon>Eukaryota</taxon>
        <taxon>Fungi</taxon>
        <taxon>Dikarya</taxon>
        <taxon>Basidiomycota</taxon>
        <taxon>Agaricomycotina</taxon>
        <taxon>Agaricomycetes</taxon>
        <taxon>Agaricomycetidae</taxon>
        <taxon>Boletales</taxon>
        <taxon>Sclerodermatineae</taxon>
        <taxon>Pisolithaceae</taxon>
        <taxon>Pisolithus</taxon>
    </lineage>
</organism>
<dbReference type="Gene3D" id="1.10.630.10">
    <property type="entry name" value="Cytochrome P450"/>
    <property type="match status" value="1"/>
</dbReference>
<dbReference type="GO" id="GO:0020037">
    <property type="term" value="F:heme binding"/>
    <property type="evidence" value="ECO:0007669"/>
    <property type="project" value="InterPro"/>
</dbReference>